<dbReference type="AlphaFoldDB" id="X1HMC8"/>
<evidence type="ECO:0000313" key="1">
    <source>
        <dbReference type="EMBL" id="GAH54969.1"/>
    </source>
</evidence>
<sequence length="126" mass="14318">MSSRHNRDKVFRNIYTVSEACRIYVGKLLSGRIGVKPCYVKANTLITAVFQIMVYSAGYNIPRRKVLQGMIFHYSFSGAVDKNPAISPYSLGNKKRIRIRVHEIVETQFIESLTDFGGFVLSHETV</sequence>
<gene>
    <name evidence="1" type="ORF">S03H2_32309</name>
</gene>
<proteinExistence type="predicted"/>
<protein>
    <submittedName>
        <fullName evidence="1">Uncharacterized protein</fullName>
    </submittedName>
</protein>
<organism evidence="1">
    <name type="scientific">marine sediment metagenome</name>
    <dbReference type="NCBI Taxonomy" id="412755"/>
    <lineage>
        <taxon>unclassified sequences</taxon>
        <taxon>metagenomes</taxon>
        <taxon>ecological metagenomes</taxon>
    </lineage>
</organism>
<name>X1HMC8_9ZZZZ</name>
<dbReference type="EMBL" id="BARU01019630">
    <property type="protein sequence ID" value="GAH54969.1"/>
    <property type="molecule type" value="Genomic_DNA"/>
</dbReference>
<reference evidence="1" key="1">
    <citation type="journal article" date="2014" name="Front. Microbiol.">
        <title>High frequency of phylogenetically diverse reductive dehalogenase-homologous genes in deep subseafloor sedimentary metagenomes.</title>
        <authorList>
            <person name="Kawai M."/>
            <person name="Futagami T."/>
            <person name="Toyoda A."/>
            <person name="Takaki Y."/>
            <person name="Nishi S."/>
            <person name="Hori S."/>
            <person name="Arai W."/>
            <person name="Tsubouchi T."/>
            <person name="Morono Y."/>
            <person name="Uchiyama I."/>
            <person name="Ito T."/>
            <person name="Fujiyama A."/>
            <person name="Inagaki F."/>
            <person name="Takami H."/>
        </authorList>
    </citation>
    <scope>NUCLEOTIDE SEQUENCE</scope>
    <source>
        <strain evidence="1">Expedition CK06-06</strain>
    </source>
</reference>
<comment type="caution">
    <text evidence="1">The sequence shown here is derived from an EMBL/GenBank/DDBJ whole genome shotgun (WGS) entry which is preliminary data.</text>
</comment>
<accession>X1HMC8</accession>
<feature type="non-terminal residue" evidence="1">
    <location>
        <position position="126"/>
    </location>
</feature>